<sequence>MQSSVGRQGLTSTKPGLKSHWTVVVTWTELLSSLDHAHCAERGPRGPVMQYFVACRCRGKIPSTHGRFLQSSWCKKEAGYPQSMHHLETVEKAGRMKQYKVASSHLATLLRFCRRPEQSAVDPLAEGKEGDAEELCAAVCANGILGLKDHRLNSWVVIVWAYYFWRDNVGFVIASLSLTSGVADLCGCLDFGGFRAVGDNDCGGIPRPQRCVGGLLHGGKRLLPPML</sequence>
<reference evidence="1" key="1">
    <citation type="journal article" date="2022" name="bioRxiv">
        <title>Sequencing and chromosome-scale assembly of the giantPleurodeles waltlgenome.</title>
        <authorList>
            <person name="Brown T."/>
            <person name="Elewa A."/>
            <person name="Iarovenko S."/>
            <person name="Subramanian E."/>
            <person name="Araus A.J."/>
            <person name="Petzold A."/>
            <person name="Susuki M."/>
            <person name="Suzuki K.-i.T."/>
            <person name="Hayashi T."/>
            <person name="Toyoda A."/>
            <person name="Oliveira C."/>
            <person name="Osipova E."/>
            <person name="Leigh N.D."/>
            <person name="Simon A."/>
            <person name="Yun M.H."/>
        </authorList>
    </citation>
    <scope>NUCLEOTIDE SEQUENCE</scope>
    <source>
        <strain evidence="1">20211129_DDA</strain>
        <tissue evidence="1">Liver</tissue>
    </source>
</reference>
<name>A0AAV7PEC0_PLEWA</name>
<evidence type="ECO:0000313" key="1">
    <source>
        <dbReference type="EMBL" id="KAJ1126556.1"/>
    </source>
</evidence>
<proteinExistence type="predicted"/>
<dbReference type="Proteomes" id="UP001066276">
    <property type="component" value="Chromosome 7"/>
</dbReference>
<evidence type="ECO:0000313" key="2">
    <source>
        <dbReference type="Proteomes" id="UP001066276"/>
    </source>
</evidence>
<dbReference type="AlphaFoldDB" id="A0AAV7PEC0"/>
<gene>
    <name evidence="1" type="ORF">NDU88_004963</name>
</gene>
<keyword evidence="2" id="KW-1185">Reference proteome</keyword>
<comment type="caution">
    <text evidence="1">The sequence shown here is derived from an EMBL/GenBank/DDBJ whole genome shotgun (WGS) entry which is preliminary data.</text>
</comment>
<organism evidence="1 2">
    <name type="scientific">Pleurodeles waltl</name>
    <name type="common">Iberian ribbed newt</name>
    <dbReference type="NCBI Taxonomy" id="8319"/>
    <lineage>
        <taxon>Eukaryota</taxon>
        <taxon>Metazoa</taxon>
        <taxon>Chordata</taxon>
        <taxon>Craniata</taxon>
        <taxon>Vertebrata</taxon>
        <taxon>Euteleostomi</taxon>
        <taxon>Amphibia</taxon>
        <taxon>Batrachia</taxon>
        <taxon>Caudata</taxon>
        <taxon>Salamandroidea</taxon>
        <taxon>Salamandridae</taxon>
        <taxon>Pleurodelinae</taxon>
        <taxon>Pleurodeles</taxon>
    </lineage>
</organism>
<dbReference type="EMBL" id="JANPWB010000011">
    <property type="protein sequence ID" value="KAJ1126556.1"/>
    <property type="molecule type" value="Genomic_DNA"/>
</dbReference>
<protein>
    <submittedName>
        <fullName evidence="1">Uncharacterized protein</fullName>
    </submittedName>
</protein>
<accession>A0AAV7PEC0</accession>